<protein>
    <submittedName>
        <fullName evidence="3">Uncharacterized protein</fullName>
    </submittedName>
</protein>
<reference evidence="3" key="1">
    <citation type="submission" date="2023-01" db="EMBL/GenBank/DDBJ databases">
        <title>Human gut microbiome strain richness.</title>
        <authorList>
            <person name="Chen-Liaw A."/>
        </authorList>
    </citation>
    <scope>NUCLEOTIDE SEQUENCE</scope>
    <source>
        <strain evidence="3">D43st1_D9_D43t1_170807</strain>
    </source>
</reference>
<name>A0AAW6EKT1_9FIRM</name>
<proteinExistence type="predicted"/>
<feature type="transmembrane region" description="Helical" evidence="2">
    <location>
        <begin position="143"/>
        <end position="162"/>
    </location>
</feature>
<organism evidence="3 4">
    <name type="scientific">Ruminococcus bicirculans</name>
    <name type="common">ex Wegman et al. 2014</name>
    <dbReference type="NCBI Taxonomy" id="1160721"/>
    <lineage>
        <taxon>Bacteria</taxon>
        <taxon>Bacillati</taxon>
        <taxon>Bacillota</taxon>
        <taxon>Clostridia</taxon>
        <taxon>Eubacteriales</taxon>
        <taxon>Oscillospiraceae</taxon>
        <taxon>Ruminococcus</taxon>
    </lineage>
</organism>
<dbReference type="AlphaFoldDB" id="A0AAW6EKT1"/>
<dbReference type="EMBL" id="JAQMLU010000013">
    <property type="protein sequence ID" value="MDB8750502.1"/>
    <property type="molecule type" value="Genomic_DNA"/>
</dbReference>
<keyword evidence="2" id="KW-1133">Transmembrane helix</keyword>
<feature type="transmembrane region" description="Helical" evidence="2">
    <location>
        <begin position="60"/>
        <end position="81"/>
    </location>
</feature>
<feature type="region of interest" description="Disordered" evidence="1">
    <location>
        <begin position="277"/>
        <end position="306"/>
    </location>
</feature>
<gene>
    <name evidence="3" type="ORF">PNW00_08595</name>
</gene>
<feature type="transmembrane region" description="Helical" evidence="2">
    <location>
        <begin position="93"/>
        <end position="114"/>
    </location>
</feature>
<sequence>MSANTVYEREDLRKQAKREVKCGLAFHPITYMAFLLFAVIVDYISIAPFQDLVLRTNATIAKALSVSIVFCIDVLIPISLTKLVKAHFKQNKLNLILIFAILFSIGIPLLLMIIQKMLGTNIMIPDRGTTAVITHDVKIVTQLLFSFVPLATTVGLTVMGLLRENIKIFRKYRYLQLAESRVEAELDHIEEAIESDGKTLKKRDDSKFVSGVTELFAMRDTLFSKARELLAMSIGSPAATEKILNSKPVYCTSKCYEYISKYLIDNPALRVEFENDEKSNTTASTSSNGNVSIFEKEDIHHEKESA</sequence>
<feature type="compositionally biased region" description="Low complexity" evidence="1">
    <location>
        <begin position="280"/>
        <end position="292"/>
    </location>
</feature>
<dbReference type="Proteomes" id="UP001213042">
    <property type="component" value="Unassembled WGS sequence"/>
</dbReference>
<dbReference type="RefSeq" id="WP_195221296.1">
    <property type="nucleotide sequence ID" value="NZ_JADMWL010000013.1"/>
</dbReference>
<keyword evidence="2" id="KW-0812">Transmembrane</keyword>
<comment type="caution">
    <text evidence="3">The sequence shown here is derived from an EMBL/GenBank/DDBJ whole genome shotgun (WGS) entry which is preliminary data.</text>
</comment>
<evidence type="ECO:0000256" key="2">
    <source>
        <dbReference type="SAM" id="Phobius"/>
    </source>
</evidence>
<keyword evidence="2" id="KW-0472">Membrane</keyword>
<evidence type="ECO:0000313" key="4">
    <source>
        <dbReference type="Proteomes" id="UP001213042"/>
    </source>
</evidence>
<feature type="transmembrane region" description="Helical" evidence="2">
    <location>
        <begin position="20"/>
        <end position="40"/>
    </location>
</feature>
<evidence type="ECO:0000313" key="3">
    <source>
        <dbReference type="EMBL" id="MDB8750502.1"/>
    </source>
</evidence>
<accession>A0AAW6EKT1</accession>
<feature type="compositionally biased region" description="Basic and acidic residues" evidence="1">
    <location>
        <begin position="294"/>
        <end position="306"/>
    </location>
</feature>
<evidence type="ECO:0000256" key="1">
    <source>
        <dbReference type="SAM" id="MobiDB-lite"/>
    </source>
</evidence>